<feature type="region of interest" description="Disordered" evidence="1">
    <location>
        <begin position="64"/>
        <end position="83"/>
    </location>
</feature>
<feature type="region of interest" description="Disordered" evidence="1">
    <location>
        <begin position="301"/>
        <end position="457"/>
    </location>
</feature>
<reference evidence="3" key="2">
    <citation type="submission" date="2023-04" db="EMBL/GenBank/DDBJ databases">
        <authorList>
            <person name="Bruccoleri R.E."/>
            <person name="Oakeley E.J."/>
            <person name="Faust A.-M."/>
            <person name="Dessus-Babus S."/>
            <person name="Altorfer M."/>
            <person name="Burckhardt D."/>
            <person name="Oertli M."/>
            <person name="Naumann U."/>
            <person name="Petersen F."/>
            <person name="Wong J."/>
        </authorList>
    </citation>
    <scope>NUCLEOTIDE SEQUENCE</scope>
    <source>
        <strain evidence="3">GSM-AAB239-AS_SAM_17_03QT</strain>
        <tissue evidence="3">Leaf</tissue>
    </source>
</reference>
<dbReference type="InterPro" id="IPR025486">
    <property type="entry name" value="DUF4378"/>
</dbReference>
<evidence type="ECO:0000256" key="1">
    <source>
        <dbReference type="SAM" id="MobiDB-lite"/>
    </source>
</evidence>
<dbReference type="Proteomes" id="UP001140949">
    <property type="component" value="Unassembled WGS sequence"/>
</dbReference>
<feature type="region of interest" description="Disordered" evidence="1">
    <location>
        <begin position="502"/>
        <end position="555"/>
    </location>
</feature>
<feature type="compositionally biased region" description="Polar residues" evidence="1">
    <location>
        <begin position="410"/>
        <end position="419"/>
    </location>
</feature>
<proteinExistence type="predicted"/>
<feature type="domain" description="DUF4378" evidence="2">
    <location>
        <begin position="769"/>
        <end position="899"/>
    </location>
</feature>
<feature type="region of interest" description="Disordered" evidence="1">
    <location>
        <begin position="168"/>
        <end position="190"/>
    </location>
</feature>
<dbReference type="Pfam" id="PF14309">
    <property type="entry name" value="DUF4378"/>
    <property type="match status" value="1"/>
</dbReference>
<evidence type="ECO:0000259" key="2">
    <source>
        <dbReference type="Pfam" id="PF14309"/>
    </source>
</evidence>
<name>A0AAX6FA67_IRIPA</name>
<gene>
    <name evidence="3" type="ORF">M6B38_144805</name>
</gene>
<reference evidence="3" key="1">
    <citation type="journal article" date="2023" name="GigaByte">
        <title>Genome assembly of the bearded iris, Iris pallida Lam.</title>
        <authorList>
            <person name="Bruccoleri R.E."/>
            <person name="Oakeley E.J."/>
            <person name="Faust A.M.E."/>
            <person name="Altorfer M."/>
            <person name="Dessus-Babus S."/>
            <person name="Burckhardt D."/>
            <person name="Oertli M."/>
            <person name="Naumann U."/>
            <person name="Petersen F."/>
            <person name="Wong J."/>
        </authorList>
    </citation>
    <scope>NUCLEOTIDE SEQUENCE</scope>
    <source>
        <strain evidence="3">GSM-AAB239-AS_SAM_17_03QT</strain>
    </source>
</reference>
<feature type="compositionally biased region" description="Basic and acidic residues" evidence="1">
    <location>
        <begin position="526"/>
        <end position="546"/>
    </location>
</feature>
<accession>A0AAX6FA67</accession>
<comment type="caution">
    <text evidence="3">The sequence shown here is derived from an EMBL/GenBank/DDBJ whole genome shotgun (WGS) entry which is preliminary data.</text>
</comment>
<organism evidence="3 4">
    <name type="scientific">Iris pallida</name>
    <name type="common">Sweet iris</name>
    <dbReference type="NCBI Taxonomy" id="29817"/>
    <lineage>
        <taxon>Eukaryota</taxon>
        <taxon>Viridiplantae</taxon>
        <taxon>Streptophyta</taxon>
        <taxon>Embryophyta</taxon>
        <taxon>Tracheophyta</taxon>
        <taxon>Spermatophyta</taxon>
        <taxon>Magnoliopsida</taxon>
        <taxon>Liliopsida</taxon>
        <taxon>Asparagales</taxon>
        <taxon>Iridaceae</taxon>
        <taxon>Iridoideae</taxon>
        <taxon>Irideae</taxon>
        <taxon>Iris</taxon>
    </lineage>
</organism>
<evidence type="ECO:0000313" key="3">
    <source>
        <dbReference type="EMBL" id="KAJ6813256.1"/>
    </source>
</evidence>
<evidence type="ECO:0000313" key="4">
    <source>
        <dbReference type="Proteomes" id="UP001140949"/>
    </source>
</evidence>
<sequence length="907" mass="98569">MSLAIAEKRPQQRPGSCVGIFFHLFSKKKLFSKKLLPPAKKAAAKKFSGDDQVPMGKLLLVAAENCNGSPKPDPQPEPDTGGRMQAAGIVARLMGLETMPVVPHEKPRKALDSKFATDGRLDRSRLDHGLCLDNADGRAESRPQKQQRTESFFEKGAAEVFHRGLVGGSRRKQQVRLGPAQPPAKSPRLLSRSNTARLVQVANRILEPGLQSRSQGKCAIMYRDPLGFDEEGVREPSTGLSIGSCSGCGSLVAAKEPAVGDFGCSALDFGNVSEERDELKSTAALSGQPKNVSEVNQTKLMPEESSNKLKSTGVLNGQRSGSLTIQAKLNPESRGRGPVERKQDDHSNKSLVRRSGFSQNSLPPSREEVASGAKVCSRRQAGRDPNDLNGSKGFLSSNKNHDHRARSRSPTKVSRSQSPEVERNGWEKNMGGKKRPINSSQIGSASVSASTYGKGKSACSDVVNRKEFIGNRSTSSSSVKNATRKVDVNNLSGSKDNGIVSFTFNSPMRRDSGSLAREGMVQRRRGQGELSRDAGQRKKLASDEKTGSLSSKGMAMGGVELSSLLEEKIRELSSLDQDDLDTGDDLPGRSTASILEELISALTMEAPEMDNNGDSSSDLSVRTDDSVSRNRIGTIDKEFQDKDQPVNITAYLSSDTNQPSPVSILEASFSNDSCSLSSPNDSSGGKSQFGLSEICKKTLSLDSETDLVDTATSSTNSQSSGEKLHHSINKSSSMYEFRVSQTEASGATTAISDAELLFESISINWLDGSVESSLNLFLLEALETITDASTLNFHAKEGYQLKEFMFDCLMECLNSKFSLFWRSGLKAWMKLPLLLDREQLMGEVHAEIRGWNELAGKFLDDLVDKDMSRTNVSWTERNAETFEVGVEIQSDILKALVEETLLDLCCY</sequence>
<dbReference type="AlphaFoldDB" id="A0AAX6FA67"/>
<dbReference type="PANTHER" id="PTHR21726:SF61">
    <property type="entry name" value="DNAA INITIATOR-ASSOCIATING PROTEIN"/>
    <property type="match status" value="1"/>
</dbReference>
<keyword evidence="4" id="KW-1185">Reference proteome</keyword>
<feature type="compositionally biased region" description="Low complexity" evidence="1">
    <location>
        <begin position="439"/>
        <end position="450"/>
    </location>
</feature>
<feature type="compositionally biased region" description="Basic and acidic residues" evidence="1">
    <location>
        <begin position="331"/>
        <end position="348"/>
    </location>
</feature>
<protein>
    <recommendedName>
        <fullName evidence="2">DUF4378 domain-containing protein</fullName>
    </recommendedName>
</protein>
<feature type="compositionally biased region" description="Polar residues" evidence="1">
    <location>
        <begin position="308"/>
        <end position="327"/>
    </location>
</feature>
<dbReference type="PANTHER" id="PTHR21726">
    <property type="entry name" value="PHOSPHATIDYLINOSITOL N-ACETYLGLUCOSAMINYLTRANSFERASE SUBUNIT P DOWN SYNDROME CRITICAL REGION PROTEIN 5 -RELATED"/>
    <property type="match status" value="1"/>
</dbReference>
<dbReference type="EMBL" id="JANAVB010030620">
    <property type="protein sequence ID" value="KAJ6813256.1"/>
    <property type="molecule type" value="Genomic_DNA"/>
</dbReference>